<dbReference type="InterPro" id="IPR010982">
    <property type="entry name" value="Lambda_DNA-bd_dom_sf"/>
</dbReference>
<dbReference type="RefSeq" id="WP_028199931.1">
    <property type="nucleotide sequence ID" value="NZ_CADFGL010000041.1"/>
</dbReference>
<evidence type="ECO:0000313" key="2">
    <source>
        <dbReference type="Proteomes" id="UP000494249"/>
    </source>
</evidence>
<dbReference type="GeneID" id="66520852"/>
<name>A0A6J5CA17_9BURK</name>
<protein>
    <submittedName>
        <fullName evidence="1">Uncharacterized protein</fullName>
    </submittedName>
</protein>
<dbReference type="GO" id="GO:0003677">
    <property type="term" value="F:DNA binding"/>
    <property type="evidence" value="ECO:0007669"/>
    <property type="project" value="InterPro"/>
</dbReference>
<gene>
    <name evidence="1" type="ORF">LMG22037_05640</name>
</gene>
<dbReference type="SUPFAM" id="SSF47413">
    <property type="entry name" value="lambda repressor-like DNA-binding domains"/>
    <property type="match status" value="1"/>
</dbReference>
<accession>A0A6J5CA17</accession>
<reference evidence="1 2" key="1">
    <citation type="submission" date="2020-04" db="EMBL/GenBank/DDBJ databases">
        <authorList>
            <person name="De Canck E."/>
        </authorList>
    </citation>
    <scope>NUCLEOTIDE SEQUENCE [LARGE SCALE GENOMIC DNA]</scope>
    <source>
        <strain evidence="1 2">LMG 22037</strain>
    </source>
</reference>
<dbReference type="AlphaFoldDB" id="A0A6J5CA17"/>
<dbReference type="EMBL" id="CADIKB010000043">
    <property type="protein sequence ID" value="CAB3731770.1"/>
    <property type="molecule type" value="Genomic_DNA"/>
</dbReference>
<dbReference type="Proteomes" id="UP000494249">
    <property type="component" value="Unassembled WGS sequence"/>
</dbReference>
<evidence type="ECO:0000313" key="1">
    <source>
        <dbReference type="EMBL" id="CAB3731770.1"/>
    </source>
</evidence>
<organism evidence="1 2">
    <name type="scientific">Paraburkholderia phenoliruptrix</name>
    <dbReference type="NCBI Taxonomy" id="252970"/>
    <lineage>
        <taxon>Bacteria</taxon>
        <taxon>Pseudomonadati</taxon>
        <taxon>Pseudomonadota</taxon>
        <taxon>Betaproteobacteria</taxon>
        <taxon>Burkholderiales</taxon>
        <taxon>Burkholderiaceae</taxon>
        <taxon>Paraburkholderia</taxon>
    </lineage>
</organism>
<sequence>MDHPYLEQQRQLIVQVKTLMGRRNIDARQLSEILGLSYSHVVGILAGDRWLGGGNKENVQKFATFLNVPVLQVYVWCGVLSPEDCVVTHGLKEQLALALRKMELDPAVGILAPRQEDWDETPVNVQLAFMMMYETYSKQTLLEHAQMELPDDAFNKPLPKAE</sequence>
<proteinExistence type="predicted"/>